<evidence type="ECO:0000256" key="7">
    <source>
        <dbReference type="HAMAP-Rule" id="MF_01895"/>
    </source>
</evidence>
<feature type="region of interest" description="Disordered" evidence="8">
    <location>
        <begin position="716"/>
        <end position="758"/>
    </location>
</feature>
<dbReference type="InterPro" id="IPR011805">
    <property type="entry name" value="RNase_R"/>
</dbReference>
<dbReference type="InterPro" id="IPR003029">
    <property type="entry name" value="S1_domain"/>
</dbReference>
<dbReference type="Gene3D" id="2.40.50.140">
    <property type="entry name" value="Nucleic acid-binding proteins"/>
    <property type="match status" value="1"/>
</dbReference>
<comment type="subcellular location">
    <subcellularLocation>
        <location evidence="7">Cytoplasm</location>
    </subcellularLocation>
</comment>
<dbReference type="PANTHER" id="PTHR23355">
    <property type="entry name" value="RIBONUCLEASE"/>
    <property type="match status" value="1"/>
</dbReference>
<dbReference type="GO" id="GO:0003723">
    <property type="term" value="F:RNA binding"/>
    <property type="evidence" value="ECO:0007669"/>
    <property type="project" value="UniProtKB-UniRule"/>
</dbReference>
<feature type="domain" description="S1 motif" evidence="9">
    <location>
        <begin position="628"/>
        <end position="709"/>
    </location>
</feature>
<dbReference type="Pfam" id="PF00575">
    <property type="entry name" value="S1"/>
    <property type="match status" value="1"/>
</dbReference>
<keyword evidence="2 7" id="KW-0963">Cytoplasm</keyword>
<organism evidence="10 11">
    <name type="scientific">Oceanicola granulosus (strain ATCC BAA-861 / DSM 15982 / KCTC 12143 / HTCC2516)</name>
    <dbReference type="NCBI Taxonomy" id="314256"/>
    <lineage>
        <taxon>Bacteria</taxon>
        <taxon>Pseudomonadati</taxon>
        <taxon>Pseudomonadota</taxon>
        <taxon>Alphaproteobacteria</taxon>
        <taxon>Rhodobacterales</taxon>
        <taxon>Roseobacteraceae</taxon>
        <taxon>Oceanicola</taxon>
    </lineage>
</organism>
<dbReference type="InterPro" id="IPR004476">
    <property type="entry name" value="RNase_II/RNase_R"/>
</dbReference>
<comment type="similarity">
    <text evidence="7">Belongs to the RNR ribonuclease family. RNase R subfamily.</text>
</comment>
<accession>Q2CD58</accession>
<dbReference type="Pfam" id="PF17876">
    <property type="entry name" value="CSD2"/>
    <property type="match status" value="1"/>
</dbReference>
<evidence type="ECO:0000256" key="6">
    <source>
        <dbReference type="ARBA" id="ARBA00022884"/>
    </source>
</evidence>
<gene>
    <name evidence="7" type="primary">rnr</name>
    <name evidence="10" type="ORF">OG2516_12251</name>
</gene>
<dbReference type="EC" id="3.1.13.1" evidence="7"/>
<dbReference type="GO" id="GO:0005829">
    <property type="term" value="C:cytosol"/>
    <property type="evidence" value="ECO:0007669"/>
    <property type="project" value="TreeGrafter"/>
</dbReference>
<dbReference type="CDD" id="cd04471">
    <property type="entry name" value="S1_RNase_R"/>
    <property type="match status" value="1"/>
</dbReference>
<keyword evidence="11" id="KW-1185">Reference proteome</keyword>
<comment type="function">
    <text evidence="7">3'-5' exoribonuclease that releases 5'-nucleoside monophosphates and is involved in maturation of structured RNAs.</text>
</comment>
<comment type="catalytic activity">
    <reaction evidence="1 7">
        <text>Exonucleolytic cleavage in the 3'- to 5'-direction to yield nucleoside 5'-phosphates.</text>
        <dbReference type="EC" id="3.1.13.1"/>
    </reaction>
</comment>
<evidence type="ECO:0000313" key="10">
    <source>
        <dbReference type="EMBL" id="EAR50620.1"/>
    </source>
</evidence>
<dbReference type="eggNOG" id="COG0557">
    <property type="taxonomic scope" value="Bacteria"/>
</dbReference>
<keyword evidence="4 7" id="KW-0378">Hydrolase</keyword>
<name>Q2CD58_OCEGH</name>
<dbReference type="InterPro" id="IPR012340">
    <property type="entry name" value="NA-bd_OB-fold"/>
</dbReference>
<keyword evidence="3 7" id="KW-0540">Nuclease</keyword>
<dbReference type="InterPro" id="IPR001900">
    <property type="entry name" value="RNase_II/R"/>
</dbReference>
<dbReference type="InterPro" id="IPR040476">
    <property type="entry name" value="CSD2"/>
</dbReference>
<dbReference type="PROSITE" id="PS50126">
    <property type="entry name" value="S1"/>
    <property type="match status" value="1"/>
</dbReference>
<comment type="caution">
    <text evidence="10">The sequence shown here is derived from an EMBL/GenBank/DDBJ whole genome shotgun (WGS) entry which is preliminary data.</text>
</comment>
<dbReference type="SMART" id="SM00955">
    <property type="entry name" value="RNB"/>
    <property type="match status" value="1"/>
</dbReference>
<dbReference type="PANTHER" id="PTHR23355:SF9">
    <property type="entry name" value="DIS3-LIKE EXONUCLEASE 2"/>
    <property type="match status" value="1"/>
</dbReference>
<dbReference type="RefSeq" id="WP_007255968.1">
    <property type="nucleotide sequence ID" value="NZ_CH724107.1"/>
</dbReference>
<dbReference type="NCBIfam" id="TIGR00358">
    <property type="entry name" value="3_prime_RNase"/>
    <property type="match status" value="1"/>
</dbReference>
<dbReference type="SMART" id="SM00316">
    <property type="entry name" value="S1"/>
    <property type="match status" value="1"/>
</dbReference>
<dbReference type="HAMAP" id="MF_01895">
    <property type="entry name" value="RNase_R"/>
    <property type="match status" value="1"/>
</dbReference>
<feature type="compositionally biased region" description="Basic residues" evidence="8">
    <location>
        <begin position="726"/>
        <end position="758"/>
    </location>
</feature>
<dbReference type="GO" id="GO:0008859">
    <property type="term" value="F:exoribonuclease II activity"/>
    <property type="evidence" value="ECO:0007669"/>
    <property type="project" value="UniProtKB-UniRule"/>
</dbReference>
<dbReference type="OrthoDB" id="9764149at2"/>
<evidence type="ECO:0000256" key="5">
    <source>
        <dbReference type="ARBA" id="ARBA00022839"/>
    </source>
</evidence>
<evidence type="ECO:0000256" key="2">
    <source>
        <dbReference type="ARBA" id="ARBA00022490"/>
    </source>
</evidence>
<evidence type="ECO:0000256" key="1">
    <source>
        <dbReference type="ARBA" id="ARBA00001849"/>
    </source>
</evidence>
<proteinExistence type="inferred from homology"/>
<dbReference type="Proteomes" id="UP000003635">
    <property type="component" value="Unassembled WGS sequence"/>
</dbReference>
<evidence type="ECO:0000256" key="3">
    <source>
        <dbReference type="ARBA" id="ARBA00022722"/>
    </source>
</evidence>
<dbReference type="EMBL" id="AAOT01000025">
    <property type="protein sequence ID" value="EAR50620.1"/>
    <property type="molecule type" value="Genomic_DNA"/>
</dbReference>
<dbReference type="SUPFAM" id="SSF50249">
    <property type="entry name" value="Nucleic acid-binding proteins"/>
    <property type="match status" value="2"/>
</dbReference>
<dbReference type="HOGENOM" id="CLU_002333_7_1_5"/>
<dbReference type="InterPro" id="IPR050180">
    <property type="entry name" value="RNR_Ribonuclease"/>
</dbReference>
<dbReference type="PROSITE" id="PS01175">
    <property type="entry name" value="RIBONUCLEASE_II"/>
    <property type="match status" value="1"/>
</dbReference>
<evidence type="ECO:0000256" key="8">
    <source>
        <dbReference type="SAM" id="MobiDB-lite"/>
    </source>
</evidence>
<dbReference type="STRING" id="314256.OG2516_12251"/>
<sequence length="758" mass="83109">MARIPSKDEILQWISENPTQTAKRDIARAFGLKGAERIDLKRLLRELEDEGHLAKRKKSYRDPDRLPPVSVLQVLPPDDAGDLFAKPLEWHGTGPEPRVLVIARESDPALGGGDRILAKLTEVKDEPHDYEARLIRKIGSNPVALLGIYRAGAEGGRILPVEKGSDKEWIVPKGQEHGAKEGELVEAELAGPRNRMGLPKARVTARLGDPGAPRAVSLIAIHQHGIPVQFPDEVIAQADRAKPAGLKGREDLRDVPLVTIDPSDARDHDDAIFAEPDPDPKNPGGHILWVAIADVAHYVTPGSALDREARRRGNSTYFPDRVVPMLPDRLSGDLCSLHEGVPRACIAVRMVIDADGNKTTHDFHRGLMRSPASLNYEEVQAGMDGAPNDKVAPLMDPVIRPLYAAYDALKEARATRQPLELDLPERQIVLSDEGEVVSVDYKDRLDAHKLIEEFMVLANVAAAETLVAKRTPLLFRVHEEPNPDKLDALRETAQSAGMVLAKGQVLKTAHLNKLLSQAEGTDHDELINMATLRSMTQAYYNRENFGHFGLALRNYAHFTSPIRRYSDLIVHRALISAHGWGKDGLSDEEIERLDDTAQHISDTERRSMMAERDTTDRYLAAFLSERVGTEVGGRISGVAKFGLFVKLDGTGADGMIPIRTLGAEYFHFDRDEQSLVGADSGTVLRLGQRVTVKLVEAAPVTGGLILELLALEGEQMPSGGGGGGGRRGRAPGKPPRRKAGAAKKKHDKTARKVKRSRK</sequence>
<reference evidence="10 11" key="1">
    <citation type="journal article" date="2010" name="J. Bacteriol.">
        <title>Genome sequences of Oceanicola granulosus HTCC2516(T) and Oceanicola batsensis HTCC2597(TDelta).</title>
        <authorList>
            <person name="Thrash J.C."/>
            <person name="Cho J.C."/>
            <person name="Vergin K.L."/>
            <person name="Giovannoni S.J."/>
        </authorList>
    </citation>
    <scope>NUCLEOTIDE SEQUENCE [LARGE SCALE GENOMIC DNA]</scope>
    <source>
        <strain evidence="11">ATCC BAA-861 / DSM 15982 / KCTC 12143 / HTCC2516</strain>
    </source>
</reference>
<dbReference type="Pfam" id="PF00773">
    <property type="entry name" value="RNB"/>
    <property type="match status" value="1"/>
</dbReference>
<keyword evidence="5 7" id="KW-0269">Exonuclease</keyword>
<evidence type="ECO:0000256" key="4">
    <source>
        <dbReference type="ARBA" id="ARBA00022801"/>
    </source>
</evidence>
<protein>
    <recommendedName>
        <fullName evidence="7">Ribonuclease R</fullName>
        <shortName evidence="7">RNase R</shortName>
        <ecNumber evidence="7">3.1.13.1</ecNumber>
    </recommendedName>
</protein>
<dbReference type="NCBIfam" id="TIGR02063">
    <property type="entry name" value="RNase_R"/>
    <property type="match status" value="1"/>
</dbReference>
<dbReference type="InterPro" id="IPR022966">
    <property type="entry name" value="RNase_II/R_CS"/>
</dbReference>
<evidence type="ECO:0000259" key="9">
    <source>
        <dbReference type="PROSITE" id="PS50126"/>
    </source>
</evidence>
<dbReference type="GO" id="GO:0006402">
    <property type="term" value="P:mRNA catabolic process"/>
    <property type="evidence" value="ECO:0007669"/>
    <property type="project" value="TreeGrafter"/>
</dbReference>
<evidence type="ECO:0000313" key="11">
    <source>
        <dbReference type="Proteomes" id="UP000003635"/>
    </source>
</evidence>
<dbReference type="AlphaFoldDB" id="Q2CD58"/>
<keyword evidence="6 7" id="KW-0694">RNA-binding</keyword>